<evidence type="ECO:0000256" key="4">
    <source>
        <dbReference type="ARBA" id="ARBA00022729"/>
    </source>
</evidence>
<keyword evidence="4" id="KW-0732">Signal</keyword>
<keyword evidence="7" id="KW-0325">Glycoprotein</keyword>
<dbReference type="EMBL" id="UYRR01031006">
    <property type="protein sequence ID" value="VDK43248.1"/>
    <property type="molecule type" value="Genomic_DNA"/>
</dbReference>
<evidence type="ECO:0000259" key="9">
    <source>
        <dbReference type="Pfam" id="PF05154"/>
    </source>
</evidence>
<evidence type="ECO:0000256" key="6">
    <source>
        <dbReference type="ARBA" id="ARBA00023136"/>
    </source>
</evidence>
<name>A0A3P6RMW3_ANISI</name>
<keyword evidence="5 8" id="KW-1133">Transmembrane helix</keyword>
<gene>
    <name evidence="10" type="ORF">ASIM_LOCUS10589</name>
</gene>
<accession>A0A3P6RMW3</accession>
<evidence type="ECO:0000256" key="1">
    <source>
        <dbReference type="ARBA" id="ARBA00004141"/>
    </source>
</evidence>
<evidence type="ECO:0000256" key="7">
    <source>
        <dbReference type="ARBA" id="ARBA00023180"/>
    </source>
</evidence>
<comment type="similarity">
    <text evidence="2">Belongs to the TM2 family.</text>
</comment>
<dbReference type="AlphaFoldDB" id="A0A3P6RMW3"/>
<dbReference type="Proteomes" id="UP000267096">
    <property type="component" value="Unassembled WGS sequence"/>
</dbReference>
<keyword evidence="6 8" id="KW-0472">Membrane</keyword>
<evidence type="ECO:0000256" key="5">
    <source>
        <dbReference type="ARBA" id="ARBA00022989"/>
    </source>
</evidence>
<dbReference type="OrthoDB" id="5804096at2759"/>
<proteinExistence type="inferred from homology"/>
<dbReference type="GO" id="GO:0016020">
    <property type="term" value="C:membrane"/>
    <property type="evidence" value="ECO:0007669"/>
    <property type="project" value="UniProtKB-SubCell"/>
</dbReference>
<dbReference type="PANTHER" id="PTHR21016:SF1">
    <property type="entry name" value="TM2 DOMAIN-CONTAINING PROTEIN 1"/>
    <property type="match status" value="1"/>
</dbReference>
<protein>
    <recommendedName>
        <fullName evidence="9">TM2 domain-containing protein</fullName>
    </recommendedName>
</protein>
<dbReference type="PANTHER" id="PTHR21016">
    <property type="entry name" value="BETA-AMYLOID BINDING PROTEIN-RELATED"/>
    <property type="match status" value="1"/>
</dbReference>
<evidence type="ECO:0000256" key="2">
    <source>
        <dbReference type="ARBA" id="ARBA00008284"/>
    </source>
</evidence>
<feature type="transmembrane region" description="Helical" evidence="8">
    <location>
        <begin position="102"/>
        <end position="123"/>
    </location>
</feature>
<dbReference type="InterPro" id="IPR050932">
    <property type="entry name" value="TM2D1-3-like"/>
</dbReference>
<evidence type="ECO:0000313" key="11">
    <source>
        <dbReference type="Proteomes" id="UP000267096"/>
    </source>
</evidence>
<sequence>MTQILCVFRYRCEEPFISPATQLPETCAPDNSIRVFCEVAPNLECIGLLNGTNRFEKVIANGCKYSSGLNYSTALLLSVFLGWLGIDRFYLGYYAIGLLKMFSLGCFTILYLTDIILIALQLLGPADGTAYSMNYYGPKVTPVRFSNETYVTLYSCFDCPP</sequence>
<keyword evidence="11" id="KW-1185">Reference proteome</keyword>
<dbReference type="Pfam" id="PF05154">
    <property type="entry name" value="TM2"/>
    <property type="match status" value="1"/>
</dbReference>
<reference evidence="10 11" key="1">
    <citation type="submission" date="2018-11" db="EMBL/GenBank/DDBJ databases">
        <authorList>
            <consortium name="Pathogen Informatics"/>
        </authorList>
    </citation>
    <scope>NUCLEOTIDE SEQUENCE [LARGE SCALE GENOMIC DNA]</scope>
</reference>
<evidence type="ECO:0000256" key="3">
    <source>
        <dbReference type="ARBA" id="ARBA00022692"/>
    </source>
</evidence>
<feature type="transmembrane region" description="Helical" evidence="8">
    <location>
        <begin position="74"/>
        <end position="96"/>
    </location>
</feature>
<organism evidence="10 11">
    <name type="scientific">Anisakis simplex</name>
    <name type="common">Herring worm</name>
    <dbReference type="NCBI Taxonomy" id="6269"/>
    <lineage>
        <taxon>Eukaryota</taxon>
        <taxon>Metazoa</taxon>
        <taxon>Ecdysozoa</taxon>
        <taxon>Nematoda</taxon>
        <taxon>Chromadorea</taxon>
        <taxon>Rhabditida</taxon>
        <taxon>Spirurina</taxon>
        <taxon>Ascaridomorpha</taxon>
        <taxon>Ascaridoidea</taxon>
        <taxon>Anisakidae</taxon>
        <taxon>Anisakis</taxon>
        <taxon>Anisakis simplex complex</taxon>
    </lineage>
</organism>
<keyword evidence="3 8" id="KW-0812">Transmembrane</keyword>
<feature type="domain" description="TM2" evidence="9">
    <location>
        <begin position="70"/>
        <end position="116"/>
    </location>
</feature>
<dbReference type="InterPro" id="IPR007829">
    <property type="entry name" value="TM2"/>
</dbReference>
<evidence type="ECO:0000256" key="8">
    <source>
        <dbReference type="SAM" id="Phobius"/>
    </source>
</evidence>
<comment type="subcellular location">
    <subcellularLocation>
        <location evidence="1">Membrane</location>
        <topology evidence="1">Multi-pass membrane protein</topology>
    </subcellularLocation>
</comment>
<evidence type="ECO:0000313" key="10">
    <source>
        <dbReference type="EMBL" id="VDK43248.1"/>
    </source>
</evidence>